<reference evidence="3" key="1">
    <citation type="journal article" date="2017" name="Cell">
        <title>Insights into land plant evolution garnered from the Marchantia polymorpha genome.</title>
        <authorList>
            <person name="Bowman J.L."/>
            <person name="Kohchi T."/>
            <person name="Yamato K.T."/>
            <person name="Jenkins J."/>
            <person name="Shu S."/>
            <person name="Ishizaki K."/>
            <person name="Yamaoka S."/>
            <person name="Nishihama R."/>
            <person name="Nakamura Y."/>
            <person name="Berger F."/>
            <person name="Adam C."/>
            <person name="Aki S.S."/>
            <person name="Althoff F."/>
            <person name="Araki T."/>
            <person name="Arteaga-Vazquez M.A."/>
            <person name="Balasubrmanian S."/>
            <person name="Barry K."/>
            <person name="Bauer D."/>
            <person name="Boehm C.R."/>
            <person name="Briginshaw L."/>
            <person name="Caballero-Perez J."/>
            <person name="Catarino B."/>
            <person name="Chen F."/>
            <person name="Chiyoda S."/>
            <person name="Chovatia M."/>
            <person name="Davies K.M."/>
            <person name="Delmans M."/>
            <person name="Demura T."/>
            <person name="Dierschke T."/>
            <person name="Dolan L."/>
            <person name="Dorantes-Acosta A.E."/>
            <person name="Eklund D.M."/>
            <person name="Florent S.N."/>
            <person name="Flores-Sandoval E."/>
            <person name="Fujiyama A."/>
            <person name="Fukuzawa H."/>
            <person name="Galik B."/>
            <person name="Grimanelli D."/>
            <person name="Grimwood J."/>
            <person name="Grossniklaus U."/>
            <person name="Hamada T."/>
            <person name="Haseloff J."/>
            <person name="Hetherington A.J."/>
            <person name="Higo A."/>
            <person name="Hirakawa Y."/>
            <person name="Hundley H.N."/>
            <person name="Ikeda Y."/>
            <person name="Inoue K."/>
            <person name="Inoue S.I."/>
            <person name="Ishida S."/>
            <person name="Jia Q."/>
            <person name="Kakita M."/>
            <person name="Kanazawa T."/>
            <person name="Kawai Y."/>
            <person name="Kawashima T."/>
            <person name="Kennedy M."/>
            <person name="Kinose K."/>
            <person name="Kinoshita T."/>
            <person name="Kohara Y."/>
            <person name="Koide E."/>
            <person name="Komatsu K."/>
            <person name="Kopischke S."/>
            <person name="Kubo M."/>
            <person name="Kyozuka J."/>
            <person name="Lagercrantz U."/>
            <person name="Lin S.S."/>
            <person name="Lindquist E."/>
            <person name="Lipzen A.M."/>
            <person name="Lu C.W."/>
            <person name="De Luna E."/>
            <person name="Martienssen R.A."/>
            <person name="Minamino N."/>
            <person name="Mizutani M."/>
            <person name="Mizutani M."/>
            <person name="Mochizuki N."/>
            <person name="Monte I."/>
            <person name="Mosher R."/>
            <person name="Nagasaki H."/>
            <person name="Nakagami H."/>
            <person name="Naramoto S."/>
            <person name="Nishitani K."/>
            <person name="Ohtani M."/>
            <person name="Okamoto T."/>
            <person name="Okumura M."/>
            <person name="Phillips J."/>
            <person name="Pollak B."/>
            <person name="Reinders A."/>
            <person name="Rovekamp M."/>
            <person name="Sano R."/>
            <person name="Sawa S."/>
            <person name="Schmid M.W."/>
            <person name="Shirakawa M."/>
            <person name="Solano R."/>
            <person name="Spunde A."/>
            <person name="Suetsugu N."/>
            <person name="Sugano S."/>
            <person name="Sugiyama A."/>
            <person name="Sun R."/>
            <person name="Suzuki Y."/>
            <person name="Takenaka M."/>
            <person name="Takezawa D."/>
            <person name="Tomogane H."/>
            <person name="Tsuzuki M."/>
            <person name="Ueda T."/>
            <person name="Umeda M."/>
            <person name="Ward J.M."/>
            <person name="Watanabe Y."/>
            <person name="Yazaki K."/>
            <person name="Yokoyama R."/>
            <person name="Yoshitake Y."/>
            <person name="Yotsui I."/>
            <person name="Zachgo S."/>
            <person name="Schmutz J."/>
        </authorList>
    </citation>
    <scope>NUCLEOTIDE SEQUENCE [LARGE SCALE GENOMIC DNA]</scope>
    <source>
        <strain evidence="3">Tak-1</strain>
    </source>
</reference>
<dbReference type="Proteomes" id="UP000244005">
    <property type="component" value="Unassembled WGS sequence"/>
</dbReference>
<evidence type="ECO:0000313" key="2">
    <source>
        <dbReference type="EMBL" id="PTQ42428.1"/>
    </source>
</evidence>
<feature type="compositionally biased region" description="Basic and acidic residues" evidence="1">
    <location>
        <begin position="144"/>
        <end position="165"/>
    </location>
</feature>
<feature type="region of interest" description="Disordered" evidence="1">
    <location>
        <begin position="89"/>
        <end position="199"/>
    </location>
</feature>
<organism evidence="2 3">
    <name type="scientific">Marchantia polymorpha</name>
    <name type="common">Common liverwort</name>
    <name type="synonym">Marchantia aquatica</name>
    <dbReference type="NCBI Taxonomy" id="3197"/>
    <lineage>
        <taxon>Eukaryota</taxon>
        <taxon>Viridiplantae</taxon>
        <taxon>Streptophyta</taxon>
        <taxon>Embryophyta</taxon>
        <taxon>Marchantiophyta</taxon>
        <taxon>Marchantiopsida</taxon>
        <taxon>Marchantiidae</taxon>
        <taxon>Marchantiales</taxon>
        <taxon>Marchantiaceae</taxon>
        <taxon>Marchantia</taxon>
    </lineage>
</organism>
<feature type="compositionally biased region" description="Basic residues" evidence="1">
    <location>
        <begin position="108"/>
        <end position="119"/>
    </location>
</feature>
<feature type="region of interest" description="Disordered" evidence="1">
    <location>
        <begin position="227"/>
        <end position="251"/>
    </location>
</feature>
<feature type="compositionally biased region" description="Basic and acidic residues" evidence="1">
    <location>
        <begin position="98"/>
        <end position="107"/>
    </location>
</feature>
<protein>
    <submittedName>
        <fullName evidence="2">Uncharacterized protein</fullName>
    </submittedName>
</protein>
<dbReference type="AlphaFoldDB" id="A0A2R6X8K4"/>
<keyword evidence="3" id="KW-1185">Reference proteome</keyword>
<gene>
    <name evidence="2" type="ORF">MARPO_0030s0144</name>
</gene>
<dbReference type="EMBL" id="KZ772702">
    <property type="protein sequence ID" value="PTQ42428.1"/>
    <property type="molecule type" value="Genomic_DNA"/>
</dbReference>
<accession>A0A2R6X8K4</accession>
<sequence>MDDCGEAIDDEGMELGSSRMSLAGSGAEFGWGGARRITRSSIMLRNLGQNRFAEMITLGKFGRRAFRCREEMARESRAWRSLPPYLHSAFGSSASRRRSTDKLEAGHHHQHHHHPHHRQLQSPASAPPSAAAAAAEGPPISCLRPEEKGQHVCASREESESRSEPGSRGGGGAGGPCSSVQSPVRDEFRRSEQQQQQQKTAACRLTVTLTPVAVPELHANFESSLLAPGSSVQSPVRDEFRRSEQQQQQQKTAACRLTVTLTPVAVPELHANFESSLLAPGVPNSISSPGCSLGADFPRPS</sequence>
<name>A0A2R6X8K4_MARPO</name>
<feature type="compositionally biased region" description="Low complexity" evidence="1">
    <location>
        <begin position="122"/>
        <end position="135"/>
    </location>
</feature>
<proteinExistence type="predicted"/>
<evidence type="ECO:0000313" key="3">
    <source>
        <dbReference type="Proteomes" id="UP000244005"/>
    </source>
</evidence>
<evidence type="ECO:0000256" key="1">
    <source>
        <dbReference type="SAM" id="MobiDB-lite"/>
    </source>
</evidence>